<dbReference type="GeneID" id="34445463"/>
<dbReference type="PANTHER" id="PTHR48022:SF45">
    <property type="entry name" value="MAJOR FACILITATOR SUPERFAMILY (MFS) PROFILE DOMAIN-CONTAINING PROTEIN-RELATED"/>
    <property type="match status" value="1"/>
</dbReference>
<feature type="transmembrane region" description="Helical" evidence="8">
    <location>
        <begin position="66"/>
        <end position="86"/>
    </location>
</feature>
<evidence type="ECO:0000256" key="6">
    <source>
        <dbReference type="ARBA" id="ARBA00023136"/>
    </source>
</evidence>
<keyword evidence="6 8" id="KW-0472">Membrane</keyword>
<proteinExistence type="inferred from homology"/>
<comment type="similarity">
    <text evidence="2 7">Belongs to the major facilitator superfamily. Sugar transporter (TC 2.A.1.1) family.</text>
</comment>
<sequence>MKSYFGLKGSRLRIAVWMEACFAVMIFGYNSASAGGVLGLPGFNEQFPAMDTTNVPEDRRQHNSTIQGTVVALFTLLGAFGALACISFGDRLGRKRTIFIASAIQAVGAILQASSFQLAQFIVARIILGLGTGGLVATISLWQSELVKAESRGRHVSAFGIFAGMGTSAALWISFGISFAPESSVKWRFPLAFTTLLSVVVCGFIFHLPESPRWLCKVDRIEEARGVLAALYDEDTHSESVDQIMRDILLSLQMSENKSLRSLLDMKPQRNLQRLLLAGTVQMLLQLTGINAITYYAPTIYSKQLGFPPRQAFVLAAASQAVFIIGSFVCAYTVDRFGRRKLLLSSSIGLTICMACLTGVVSNPNNNAALRSGVFFLYLFYFVASLGYLGLPFLYASELAPVHLRAPVCGISTAVSWFFNFLVAEITPVAIESIGYRYFILWCATNAAAIPIVYFFFPETAGRSLEEIEEIFRSSKTVLEAVHLSRTMPRLSLSVLHEAAKETMDISPKSEELE</sequence>
<dbReference type="Proteomes" id="UP000179179">
    <property type="component" value="Unassembled WGS sequence"/>
</dbReference>
<feature type="transmembrane region" description="Helical" evidence="8">
    <location>
        <begin position="122"/>
        <end position="144"/>
    </location>
</feature>
<dbReference type="FunFam" id="1.20.1250.20:FF:000090">
    <property type="entry name" value="MFS sugar transporter, putative"/>
    <property type="match status" value="1"/>
</dbReference>
<evidence type="ECO:0000256" key="8">
    <source>
        <dbReference type="SAM" id="Phobius"/>
    </source>
</evidence>
<dbReference type="Pfam" id="PF00083">
    <property type="entry name" value="Sugar_tr"/>
    <property type="match status" value="1"/>
</dbReference>
<organism evidence="10 11">
    <name type="scientific">Aspergillus bombycis</name>
    <dbReference type="NCBI Taxonomy" id="109264"/>
    <lineage>
        <taxon>Eukaryota</taxon>
        <taxon>Fungi</taxon>
        <taxon>Dikarya</taxon>
        <taxon>Ascomycota</taxon>
        <taxon>Pezizomycotina</taxon>
        <taxon>Eurotiomycetes</taxon>
        <taxon>Eurotiomycetidae</taxon>
        <taxon>Eurotiales</taxon>
        <taxon>Aspergillaceae</taxon>
        <taxon>Aspergillus</taxon>
    </lineage>
</organism>
<dbReference type="InterPro" id="IPR003663">
    <property type="entry name" value="Sugar/inositol_transpt"/>
</dbReference>
<keyword evidence="3 7" id="KW-0813">Transport</keyword>
<name>A0A1F8AAF6_9EURO</name>
<evidence type="ECO:0000256" key="7">
    <source>
        <dbReference type="RuleBase" id="RU003346"/>
    </source>
</evidence>
<dbReference type="GO" id="GO:0005351">
    <property type="term" value="F:carbohydrate:proton symporter activity"/>
    <property type="evidence" value="ECO:0007669"/>
    <property type="project" value="TreeGrafter"/>
</dbReference>
<keyword evidence="11" id="KW-1185">Reference proteome</keyword>
<dbReference type="SUPFAM" id="SSF103473">
    <property type="entry name" value="MFS general substrate transporter"/>
    <property type="match status" value="1"/>
</dbReference>
<dbReference type="InterPro" id="IPR050360">
    <property type="entry name" value="MFS_Sugar_Transporters"/>
</dbReference>
<evidence type="ECO:0000256" key="2">
    <source>
        <dbReference type="ARBA" id="ARBA00010992"/>
    </source>
</evidence>
<evidence type="ECO:0000313" key="10">
    <source>
        <dbReference type="EMBL" id="OGM48704.1"/>
    </source>
</evidence>
<feature type="transmembrane region" description="Helical" evidence="8">
    <location>
        <begin position="98"/>
        <end position="116"/>
    </location>
</feature>
<dbReference type="InterPro" id="IPR005828">
    <property type="entry name" value="MFS_sugar_transport-like"/>
</dbReference>
<evidence type="ECO:0000256" key="1">
    <source>
        <dbReference type="ARBA" id="ARBA00004141"/>
    </source>
</evidence>
<comment type="caution">
    <text evidence="10">The sequence shown here is derived from an EMBL/GenBank/DDBJ whole genome shotgun (WGS) entry which is preliminary data.</text>
</comment>
<feature type="transmembrane region" description="Helical" evidence="8">
    <location>
        <begin position="312"/>
        <end position="335"/>
    </location>
</feature>
<dbReference type="PRINTS" id="PR00171">
    <property type="entry name" value="SUGRTRNSPORT"/>
</dbReference>
<dbReference type="PROSITE" id="PS50850">
    <property type="entry name" value="MFS"/>
    <property type="match status" value="1"/>
</dbReference>
<dbReference type="InterPro" id="IPR020846">
    <property type="entry name" value="MFS_dom"/>
</dbReference>
<reference evidence="10 11" key="1">
    <citation type="journal article" date="2016" name="Genome Biol. Evol.">
        <title>Draft genome sequence of an aflatoxigenic Aspergillus species, A. bombycis.</title>
        <authorList>
            <person name="Moore G.G."/>
            <person name="Mack B.M."/>
            <person name="Beltz S.B."/>
            <person name="Gilbert M.K."/>
        </authorList>
    </citation>
    <scope>NUCLEOTIDE SEQUENCE [LARGE SCALE GENOMIC DNA]</scope>
    <source>
        <strain evidence="11">NRRL 26010</strain>
    </source>
</reference>
<feature type="transmembrane region" description="Helical" evidence="8">
    <location>
        <begin position="12"/>
        <end position="32"/>
    </location>
</feature>
<feature type="transmembrane region" description="Helical" evidence="8">
    <location>
        <begin position="374"/>
        <end position="396"/>
    </location>
</feature>
<evidence type="ECO:0000259" key="9">
    <source>
        <dbReference type="PROSITE" id="PS50850"/>
    </source>
</evidence>
<feature type="transmembrane region" description="Helical" evidence="8">
    <location>
        <begin position="275"/>
        <end position="297"/>
    </location>
</feature>
<keyword evidence="4 8" id="KW-0812">Transmembrane</keyword>
<feature type="transmembrane region" description="Helical" evidence="8">
    <location>
        <begin position="156"/>
        <end position="175"/>
    </location>
</feature>
<evidence type="ECO:0000313" key="11">
    <source>
        <dbReference type="Proteomes" id="UP000179179"/>
    </source>
</evidence>
<dbReference type="InterPro" id="IPR036259">
    <property type="entry name" value="MFS_trans_sf"/>
</dbReference>
<accession>A0A1F8AAF6</accession>
<dbReference type="AlphaFoldDB" id="A0A1F8AAF6"/>
<dbReference type="RefSeq" id="XP_022392421.1">
    <property type="nucleotide sequence ID" value="XM_022529203.1"/>
</dbReference>
<feature type="domain" description="Major facilitator superfamily (MFS) profile" evidence="9">
    <location>
        <begin position="16"/>
        <end position="461"/>
    </location>
</feature>
<feature type="transmembrane region" description="Helical" evidence="8">
    <location>
        <begin position="437"/>
        <end position="457"/>
    </location>
</feature>
<keyword evidence="10" id="KW-0762">Sugar transport</keyword>
<feature type="transmembrane region" description="Helical" evidence="8">
    <location>
        <begin position="187"/>
        <end position="208"/>
    </location>
</feature>
<gene>
    <name evidence="10" type="ORF">ABOM_002073</name>
</gene>
<evidence type="ECO:0000256" key="4">
    <source>
        <dbReference type="ARBA" id="ARBA00022692"/>
    </source>
</evidence>
<evidence type="ECO:0000256" key="5">
    <source>
        <dbReference type="ARBA" id="ARBA00022989"/>
    </source>
</evidence>
<comment type="subcellular location">
    <subcellularLocation>
        <location evidence="1">Membrane</location>
        <topology evidence="1">Multi-pass membrane protein</topology>
    </subcellularLocation>
</comment>
<dbReference type="NCBIfam" id="TIGR00879">
    <property type="entry name" value="SP"/>
    <property type="match status" value="1"/>
</dbReference>
<dbReference type="PANTHER" id="PTHR48022">
    <property type="entry name" value="PLASTIDIC GLUCOSE TRANSPORTER 4"/>
    <property type="match status" value="1"/>
</dbReference>
<evidence type="ECO:0000256" key="3">
    <source>
        <dbReference type="ARBA" id="ARBA00022448"/>
    </source>
</evidence>
<dbReference type="EMBL" id="LYCR01000014">
    <property type="protein sequence ID" value="OGM48704.1"/>
    <property type="molecule type" value="Genomic_DNA"/>
</dbReference>
<keyword evidence="5 8" id="KW-1133">Transmembrane helix</keyword>
<protein>
    <submittedName>
        <fullName evidence="10">Putative MFS sugar transporter</fullName>
    </submittedName>
</protein>
<dbReference type="Gene3D" id="1.20.1250.20">
    <property type="entry name" value="MFS general substrate transporter like domains"/>
    <property type="match status" value="1"/>
</dbReference>
<dbReference type="GO" id="GO:0016020">
    <property type="term" value="C:membrane"/>
    <property type="evidence" value="ECO:0007669"/>
    <property type="project" value="UniProtKB-SubCell"/>
</dbReference>
<feature type="transmembrane region" description="Helical" evidence="8">
    <location>
        <begin position="408"/>
        <end position="431"/>
    </location>
</feature>
<feature type="transmembrane region" description="Helical" evidence="8">
    <location>
        <begin position="342"/>
        <end position="362"/>
    </location>
</feature>
<dbReference type="OrthoDB" id="6612291at2759"/>